<evidence type="ECO:0000313" key="12">
    <source>
        <dbReference type="EMBL" id="MBU3826397.1"/>
    </source>
</evidence>
<dbReference type="InterPro" id="IPR001451">
    <property type="entry name" value="Hexapep"/>
</dbReference>
<comment type="pathway">
    <text evidence="1">Amino-acid biosynthesis; L-cysteine biosynthesis; L-cysteine from L-serine: step 1/2.</text>
</comment>
<comment type="similarity">
    <text evidence="2">Belongs to the transferase hexapeptide repeat family.</text>
</comment>
<organism evidence="12 13">
    <name type="scientific">Candidatus Anaerobiospirillum merdipullorum</name>
    <dbReference type="NCBI Taxonomy" id="2838450"/>
    <lineage>
        <taxon>Bacteria</taxon>
        <taxon>Pseudomonadati</taxon>
        <taxon>Pseudomonadota</taxon>
        <taxon>Gammaproteobacteria</taxon>
        <taxon>Aeromonadales</taxon>
        <taxon>Succinivibrionaceae</taxon>
        <taxon>Anaerobiospirillum</taxon>
    </lineage>
</organism>
<dbReference type="InterPro" id="IPR042122">
    <property type="entry name" value="Ser_AcTrfase_N_sf"/>
</dbReference>
<dbReference type="Gene3D" id="2.160.10.10">
    <property type="entry name" value="Hexapeptide repeat proteins"/>
    <property type="match status" value="1"/>
</dbReference>
<dbReference type="InterPro" id="IPR053376">
    <property type="entry name" value="Serine_acetyltransferase"/>
</dbReference>
<name>A0A9E2NRR9_9GAMM</name>
<evidence type="ECO:0000259" key="11">
    <source>
        <dbReference type="SMART" id="SM00971"/>
    </source>
</evidence>
<evidence type="ECO:0000256" key="5">
    <source>
        <dbReference type="ARBA" id="ARBA00022605"/>
    </source>
</evidence>
<keyword evidence="8" id="KW-0198">Cysteine biosynthesis</keyword>
<dbReference type="Pfam" id="PF06426">
    <property type="entry name" value="SATase_N"/>
    <property type="match status" value="1"/>
</dbReference>
<evidence type="ECO:0000256" key="10">
    <source>
        <dbReference type="ARBA" id="ARBA00049486"/>
    </source>
</evidence>
<evidence type="ECO:0000256" key="1">
    <source>
        <dbReference type="ARBA" id="ARBA00004876"/>
    </source>
</evidence>
<keyword evidence="7" id="KW-0677">Repeat</keyword>
<dbReference type="SMART" id="SM00971">
    <property type="entry name" value="SATase_N"/>
    <property type="match status" value="1"/>
</dbReference>
<dbReference type="PANTHER" id="PTHR42811">
    <property type="entry name" value="SERINE ACETYLTRANSFERASE"/>
    <property type="match status" value="1"/>
</dbReference>
<proteinExistence type="inferred from homology"/>
<comment type="catalytic activity">
    <reaction evidence="10">
        <text>L-serine + acetyl-CoA = O-acetyl-L-serine + CoA</text>
        <dbReference type="Rhea" id="RHEA:24560"/>
        <dbReference type="ChEBI" id="CHEBI:33384"/>
        <dbReference type="ChEBI" id="CHEBI:57287"/>
        <dbReference type="ChEBI" id="CHEBI:57288"/>
        <dbReference type="ChEBI" id="CHEBI:58340"/>
        <dbReference type="EC" id="2.3.1.30"/>
    </reaction>
</comment>
<dbReference type="EMBL" id="JAHLFG010000029">
    <property type="protein sequence ID" value="MBU3826397.1"/>
    <property type="molecule type" value="Genomic_DNA"/>
</dbReference>
<dbReference type="FunFam" id="2.160.10.10:FF:000002">
    <property type="entry name" value="Serine acetyltransferase"/>
    <property type="match status" value="1"/>
</dbReference>
<dbReference type="InterPro" id="IPR018357">
    <property type="entry name" value="Hexapep_transf_CS"/>
</dbReference>
<protein>
    <recommendedName>
        <fullName evidence="4">Serine acetyltransferase</fullName>
        <ecNumber evidence="3">2.3.1.30</ecNumber>
    </recommendedName>
</protein>
<dbReference type="NCBIfam" id="NF041874">
    <property type="entry name" value="EPS_EpsC"/>
    <property type="match status" value="1"/>
</dbReference>
<reference evidence="12" key="1">
    <citation type="journal article" date="2021" name="PeerJ">
        <title>Extensive microbial diversity within the chicken gut microbiome revealed by metagenomics and culture.</title>
        <authorList>
            <person name="Gilroy R."/>
            <person name="Ravi A."/>
            <person name="Getino M."/>
            <person name="Pursley I."/>
            <person name="Horton D.L."/>
            <person name="Alikhan N.F."/>
            <person name="Baker D."/>
            <person name="Gharbi K."/>
            <person name="Hall N."/>
            <person name="Watson M."/>
            <person name="Adriaenssens E.M."/>
            <person name="Foster-Nyarko E."/>
            <person name="Jarju S."/>
            <person name="Secka A."/>
            <person name="Antonio M."/>
            <person name="Oren A."/>
            <person name="Chaudhuri R.R."/>
            <person name="La Ragione R."/>
            <person name="Hildebrand F."/>
            <person name="Pallen M.J."/>
        </authorList>
    </citation>
    <scope>NUCLEOTIDE SEQUENCE</scope>
    <source>
        <strain evidence="12">687</strain>
    </source>
</reference>
<dbReference type="Gene3D" id="1.10.3130.10">
    <property type="entry name" value="serine acetyltransferase, domain 1"/>
    <property type="match status" value="1"/>
</dbReference>
<evidence type="ECO:0000256" key="6">
    <source>
        <dbReference type="ARBA" id="ARBA00022679"/>
    </source>
</evidence>
<dbReference type="PROSITE" id="PS00101">
    <property type="entry name" value="HEXAPEP_TRANSFERASES"/>
    <property type="match status" value="1"/>
</dbReference>
<dbReference type="InterPro" id="IPR005881">
    <property type="entry name" value="Ser_O-AcTrfase"/>
</dbReference>
<reference evidence="12" key="2">
    <citation type="submission" date="2021-04" db="EMBL/GenBank/DDBJ databases">
        <authorList>
            <person name="Gilroy R."/>
        </authorList>
    </citation>
    <scope>NUCLEOTIDE SEQUENCE</scope>
    <source>
        <strain evidence="12">687</strain>
    </source>
</reference>
<evidence type="ECO:0000256" key="7">
    <source>
        <dbReference type="ARBA" id="ARBA00022737"/>
    </source>
</evidence>
<dbReference type="Proteomes" id="UP000824150">
    <property type="component" value="Unassembled WGS sequence"/>
</dbReference>
<keyword evidence="5" id="KW-0028">Amino-acid biosynthesis</keyword>
<dbReference type="InterPro" id="IPR045304">
    <property type="entry name" value="LbH_SAT"/>
</dbReference>
<comment type="caution">
    <text evidence="12">The sequence shown here is derived from an EMBL/GenBank/DDBJ whole genome shotgun (WGS) entry which is preliminary data.</text>
</comment>
<evidence type="ECO:0000256" key="4">
    <source>
        <dbReference type="ARBA" id="ARBA00018522"/>
    </source>
</evidence>
<dbReference type="GO" id="GO:0009001">
    <property type="term" value="F:serine O-acetyltransferase activity"/>
    <property type="evidence" value="ECO:0007669"/>
    <property type="project" value="UniProtKB-EC"/>
</dbReference>
<dbReference type="GO" id="GO:0005737">
    <property type="term" value="C:cytoplasm"/>
    <property type="evidence" value="ECO:0007669"/>
    <property type="project" value="InterPro"/>
</dbReference>
<keyword evidence="6 12" id="KW-0808">Transferase</keyword>
<dbReference type="CDD" id="cd03354">
    <property type="entry name" value="LbH_SAT"/>
    <property type="match status" value="1"/>
</dbReference>
<dbReference type="Pfam" id="PF00132">
    <property type="entry name" value="Hexapep"/>
    <property type="match status" value="1"/>
</dbReference>
<dbReference type="AlphaFoldDB" id="A0A9E2NRR9"/>
<dbReference type="InterPro" id="IPR011004">
    <property type="entry name" value="Trimer_LpxA-like_sf"/>
</dbReference>
<dbReference type="GO" id="GO:0006535">
    <property type="term" value="P:cysteine biosynthetic process from serine"/>
    <property type="evidence" value="ECO:0007669"/>
    <property type="project" value="InterPro"/>
</dbReference>
<dbReference type="SUPFAM" id="SSF51161">
    <property type="entry name" value="Trimeric LpxA-like enzymes"/>
    <property type="match status" value="1"/>
</dbReference>
<feature type="domain" description="Serine acetyltransferase N-terminal" evidence="11">
    <location>
        <begin position="9"/>
        <end position="112"/>
    </location>
</feature>
<evidence type="ECO:0000256" key="8">
    <source>
        <dbReference type="ARBA" id="ARBA00023192"/>
    </source>
</evidence>
<dbReference type="EC" id="2.3.1.30" evidence="3"/>
<evidence type="ECO:0000256" key="3">
    <source>
        <dbReference type="ARBA" id="ARBA00013266"/>
    </source>
</evidence>
<dbReference type="InterPro" id="IPR010493">
    <property type="entry name" value="Ser_AcTrfase_N"/>
</dbReference>
<sequence length="280" mass="29788">MENAQAKALWAEICAEAQAIQAREPMLTELLHHAILDCRDLADGLARLIAARLANAVLGREPLYQMCISAYREDDIIEAVCADFRAVCARDPASAQLTIPFLYLKGAHALEAWRVAHFLYTRGRVDVARYLQSVISDVFAVDIHPAARIGKGIMFDHATGIVIGETAVVGDNVSILQDVTPGGTGKENGDRHPKVGSGVMIGAGAKVLGNIQIGEGAKIGAGSVVLHAVMPHTTVAGIPARVVGKPREAEPALAMDQELDNANLQDWCTLGCGIICKKDV</sequence>
<evidence type="ECO:0000256" key="2">
    <source>
        <dbReference type="ARBA" id="ARBA00007274"/>
    </source>
</evidence>
<evidence type="ECO:0000313" key="13">
    <source>
        <dbReference type="Proteomes" id="UP000824150"/>
    </source>
</evidence>
<gene>
    <name evidence="12" type="primary">cysE</name>
    <name evidence="12" type="ORF">IAA31_02775</name>
</gene>
<keyword evidence="9 12" id="KW-0012">Acyltransferase</keyword>
<dbReference type="NCBIfam" id="TIGR01172">
    <property type="entry name" value="cysE"/>
    <property type="match status" value="1"/>
</dbReference>
<accession>A0A9E2NRR9</accession>
<evidence type="ECO:0000256" key="9">
    <source>
        <dbReference type="ARBA" id="ARBA00023315"/>
    </source>
</evidence>